<evidence type="ECO:0000313" key="3">
    <source>
        <dbReference type="Proteomes" id="UP000181951"/>
    </source>
</evidence>
<dbReference type="Gene3D" id="3.20.20.150">
    <property type="entry name" value="Divalent-metal-dependent TIM barrel enzymes"/>
    <property type="match status" value="1"/>
</dbReference>
<proteinExistence type="predicted"/>
<feature type="domain" description="Xylose isomerase-like TIM barrel" evidence="1">
    <location>
        <begin position="18"/>
        <end position="291"/>
    </location>
</feature>
<dbReference type="InterPro" id="IPR036237">
    <property type="entry name" value="Xyl_isomerase-like_sf"/>
</dbReference>
<evidence type="ECO:0000259" key="1">
    <source>
        <dbReference type="Pfam" id="PF01261"/>
    </source>
</evidence>
<dbReference type="PANTHER" id="PTHR12110:SF21">
    <property type="entry name" value="XYLOSE ISOMERASE-LIKE TIM BARREL DOMAIN-CONTAINING PROTEIN"/>
    <property type="match status" value="1"/>
</dbReference>
<keyword evidence="3" id="KW-1185">Reference proteome</keyword>
<keyword evidence="2" id="KW-0413">Isomerase</keyword>
<dbReference type="Pfam" id="PF01261">
    <property type="entry name" value="AP_endonuc_2"/>
    <property type="match status" value="1"/>
</dbReference>
<dbReference type="AlphaFoldDB" id="A0A1H8ENS5"/>
<dbReference type="InterPro" id="IPR050312">
    <property type="entry name" value="IolE/XylAMocC-like"/>
</dbReference>
<name>A0A1H8ENS5_9ACTN</name>
<dbReference type="SUPFAM" id="SSF51658">
    <property type="entry name" value="Xylose isomerase-like"/>
    <property type="match status" value="1"/>
</dbReference>
<dbReference type="GO" id="GO:0016853">
    <property type="term" value="F:isomerase activity"/>
    <property type="evidence" value="ECO:0007669"/>
    <property type="project" value="UniProtKB-KW"/>
</dbReference>
<reference evidence="2 3" key="1">
    <citation type="submission" date="2016-10" db="EMBL/GenBank/DDBJ databases">
        <authorList>
            <person name="de Groot N.N."/>
        </authorList>
    </citation>
    <scope>NUCLEOTIDE SEQUENCE [LARGE SCALE GENOMIC DNA]</scope>
    <source>
        <strain evidence="2 3">CGMCC 4.2026</strain>
    </source>
</reference>
<dbReference type="Proteomes" id="UP000181951">
    <property type="component" value="Unassembled WGS sequence"/>
</dbReference>
<sequence length="310" mass="33821">MLAVGMAVYSDLDWRSAVDRAAAEGYRALDLQLDSDSLLTQSMQRDGTAVLARHLAHRGLTVACVSNVRDTELLLGPHTAHTDALCPGDAPRKEAHARAWAHRVLTWAQELSAPLVRMYFGCPDHLLMFPWHGYPADWPDNVRIFASKVAGIAADAESRGLRLCVETHPRQALFRVAAIDQARARFARDGLGLGLCFDPANIEAGNLDAHGYLGALSPAPEVVHLKDVEIWRASTPPPGPGWRSYGPGAMCRFRDFGRGQLDWDRLGRGLTAAGFTGTLVAEFEDATAPRAVSILRATAAIRDWIRANGW</sequence>
<dbReference type="RefSeq" id="WP_069466222.1">
    <property type="nucleotide sequence ID" value="NZ_FODD01000002.1"/>
</dbReference>
<organism evidence="2 3">
    <name type="scientific">Actinacidiphila rubida</name>
    <dbReference type="NCBI Taxonomy" id="310780"/>
    <lineage>
        <taxon>Bacteria</taxon>
        <taxon>Bacillati</taxon>
        <taxon>Actinomycetota</taxon>
        <taxon>Actinomycetes</taxon>
        <taxon>Kitasatosporales</taxon>
        <taxon>Streptomycetaceae</taxon>
        <taxon>Actinacidiphila</taxon>
    </lineage>
</organism>
<dbReference type="InterPro" id="IPR013022">
    <property type="entry name" value="Xyl_isomerase-like_TIM-brl"/>
</dbReference>
<dbReference type="EMBL" id="FODD01000002">
    <property type="protein sequence ID" value="SEN20438.1"/>
    <property type="molecule type" value="Genomic_DNA"/>
</dbReference>
<gene>
    <name evidence="2" type="ORF">SAMN05216267_1002272</name>
</gene>
<dbReference type="PANTHER" id="PTHR12110">
    <property type="entry name" value="HYDROXYPYRUVATE ISOMERASE"/>
    <property type="match status" value="1"/>
</dbReference>
<dbReference type="STRING" id="310780.SAMN05216267_1002272"/>
<evidence type="ECO:0000313" key="2">
    <source>
        <dbReference type="EMBL" id="SEN20438.1"/>
    </source>
</evidence>
<accession>A0A1H8ENS5</accession>
<protein>
    <submittedName>
        <fullName evidence="2">Sugar phosphate isomerase/epimerase</fullName>
    </submittedName>
</protein>